<keyword evidence="3" id="KW-1185">Reference proteome</keyword>
<dbReference type="AlphaFoldDB" id="A0A9N9MEK6"/>
<feature type="compositionally biased region" description="Basic and acidic residues" evidence="1">
    <location>
        <begin position="279"/>
        <end position="297"/>
    </location>
</feature>
<evidence type="ECO:0000256" key="1">
    <source>
        <dbReference type="SAM" id="MobiDB-lite"/>
    </source>
</evidence>
<evidence type="ECO:0000313" key="2">
    <source>
        <dbReference type="EMBL" id="CAG9760185.1"/>
    </source>
</evidence>
<evidence type="ECO:0000313" key="3">
    <source>
        <dbReference type="Proteomes" id="UP001152799"/>
    </source>
</evidence>
<feature type="region of interest" description="Disordered" evidence="1">
    <location>
        <begin position="247"/>
        <end position="316"/>
    </location>
</feature>
<reference evidence="2" key="1">
    <citation type="submission" date="2022-01" db="EMBL/GenBank/DDBJ databases">
        <authorList>
            <person name="King R."/>
        </authorList>
    </citation>
    <scope>NUCLEOTIDE SEQUENCE</scope>
</reference>
<organism evidence="2 3">
    <name type="scientific">Ceutorhynchus assimilis</name>
    <name type="common">cabbage seed weevil</name>
    <dbReference type="NCBI Taxonomy" id="467358"/>
    <lineage>
        <taxon>Eukaryota</taxon>
        <taxon>Metazoa</taxon>
        <taxon>Ecdysozoa</taxon>
        <taxon>Arthropoda</taxon>
        <taxon>Hexapoda</taxon>
        <taxon>Insecta</taxon>
        <taxon>Pterygota</taxon>
        <taxon>Neoptera</taxon>
        <taxon>Endopterygota</taxon>
        <taxon>Coleoptera</taxon>
        <taxon>Polyphaga</taxon>
        <taxon>Cucujiformia</taxon>
        <taxon>Curculionidae</taxon>
        <taxon>Ceutorhynchinae</taxon>
        <taxon>Ceutorhynchus</taxon>
    </lineage>
</organism>
<dbReference type="Proteomes" id="UP001152799">
    <property type="component" value="Chromosome 1"/>
</dbReference>
<accession>A0A9N9MEK6</accession>
<sequence>MNFNLPIEINPAISSAKQPSISKYDNNEKPSQCGSIQPTSSKISNTMNSIDNNLVNTIENSTLSEESEFKEYLKFWAVRHGVTHSCLNELIVLIKPKYNFLSNDARTLLGTPRNKADCIKLNNGDMIYFGIKSNIISIMTNEYFDDLNNELYLYINVDGIPIYNSSAVEFWPILHIAKISIIVQFPLLPFIVALATRKAVKKKQKFNKKKDFSDSDFPCESPVKKRIKTDQNIVYFSDSSDYGEKIAERQKPTQKEQSGPSKSCAPSLKAITPQNKTLPQRDHDKFESQKTRLRGSETHSSLVRSSPSSSIFNADPTLNYQNQNQFQQSILEDLTTIRVVQEQQSTLLAQIWQTLQVQKVQALQRPPDVPDLPIDRKRDFGN</sequence>
<feature type="region of interest" description="Disordered" evidence="1">
    <location>
        <begin position="23"/>
        <end position="43"/>
    </location>
</feature>
<proteinExistence type="predicted"/>
<feature type="compositionally biased region" description="Low complexity" evidence="1">
    <location>
        <begin position="300"/>
        <end position="310"/>
    </location>
</feature>
<gene>
    <name evidence="2" type="ORF">CEUTPL_LOCUS921</name>
</gene>
<name>A0A9N9MEK6_9CUCU</name>
<dbReference type="OrthoDB" id="7431418at2759"/>
<dbReference type="EMBL" id="OU892277">
    <property type="protein sequence ID" value="CAG9760185.1"/>
    <property type="molecule type" value="Genomic_DNA"/>
</dbReference>
<protein>
    <submittedName>
        <fullName evidence="2">Uncharacterized protein</fullName>
    </submittedName>
</protein>